<feature type="compositionally biased region" description="Low complexity" evidence="1">
    <location>
        <begin position="633"/>
        <end position="642"/>
    </location>
</feature>
<evidence type="ECO:0008006" key="5">
    <source>
        <dbReference type="Google" id="ProtNLM"/>
    </source>
</evidence>
<feature type="region of interest" description="Disordered" evidence="1">
    <location>
        <begin position="702"/>
        <end position="733"/>
    </location>
</feature>
<feature type="compositionally biased region" description="Low complexity" evidence="1">
    <location>
        <begin position="291"/>
        <end position="303"/>
    </location>
</feature>
<evidence type="ECO:0000256" key="2">
    <source>
        <dbReference type="SAM" id="Phobius"/>
    </source>
</evidence>
<keyword evidence="2" id="KW-0472">Membrane</keyword>
<keyword evidence="2" id="KW-1133">Transmembrane helix</keyword>
<feature type="compositionally biased region" description="Basic and acidic residues" evidence="1">
    <location>
        <begin position="857"/>
        <end position="866"/>
    </location>
</feature>
<feature type="compositionally biased region" description="Low complexity" evidence="1">
    <location>
        <begin position="103"/>
        <end position="117"/>
    </location>
</feature>
<dbReference type="PANTHER" id="PTHR34775:SF4">
    <property type="entry name" value="TRANSMEMBRANE PROTEIN"/>
    <property type="match status" value="1"/>
</dbReference>
<dbReference type="EMBL" id="CP097510">
    <property type="protein sequence ID" value="URE35637.1"/>
    <property type="molecule type" value="Genomic_DNA"/>
</dbReference>
<feature type="region of interest" description="Disordered" evidence="1">
    <location>
        <begin position="794"/>
        <end position="889"/>
    </location>
</feature>
<feature type="compositionally biased region" description="Basic and acidic residues" evidence="1">
    <location>
        <begin position="615"/>
        <end position="626"/>
    </location>
</feature>
<feature type="compositionally biased region" description="Polar residues" evidence="1">
    <location>
        <begin position="829"/>
        <end position="841"/>
    </location>
</feature>
<protein>
    <recommendedName>
        <fullName evidence="5">Transmembrane protein</fullName>
    </recommendedName>
</protein>
<dbReference type="AlphaFoldDB" id="A0A9E7HTA0"/>
<evidence type="ECO:0000256" key="1">
    <source>
        <dbReference type="SAM" id="MobiDB-lite"/>
    </source>
</evidence>
<feature type="region of interest" description="Disordered" evidence="1">
    <location>
        <begin position="615"/>
        <end position="678"/>
    </location>
</feature>
<keyword evidence="2" id="KW-0812">Transmembrane</keyword>
<dbReference type="OrthoDB" id="676522at2759"/>
<feature type="compositionally biased region" description="Basic and acidic residues" evidence="1">
    <location>
        <begin position="575"/>
        <end position="586"/>
    </location>
</feature>
<feature type="compositionally biased region" description="Basic and acidic residues" evidence="1">
    <location>
        <begin position="643"/>
        <end position="663"/>
    </location>
</feature>
<feature type="compositionally biased region" description="Basic and acidic residues" evidence="1">
    <location>
        <begin position="527"/>
        <end position="543"/>
    </location>
</feature>
<feature type="region of interest" description="Disordered" evidence="1">
    <location>
        <begin position="1"/>
        <end position="27"/>
    </location>
</feature>
<feature type="compositionally biased region" description="Acidic residues" evidence="1">
    <location>
        <begin position="556"/>
        <end position="565"/>
    </location>
</feature>
<feature type="transmembrane region" description="Helical" evidence="2">
    <location>
        <begin position="355"/>
        <end position="378"/>
    </location>
</feature>
<evidence type="ECO:0000313" key="4">
    <source>
        <dbReference type="Proteomes" id="UP001055439"/>
    </source>
</evidence>
<sequence length="889" mass="96640">MATTTTRSPSPNPSRPRTPDASIARKSGTAIASAFSGKHRQEEEPSLLLLMIPFAIDLNLSWFLLLPAEPHQRSAGGKSGAALVASSRASLEQRENERDLNCSASSKPSAVRARSPAPASCCSAKGAKNFMAPTISAASKAVAASPRRRILAERNETVSVVRSSLTSLLDESPAPEEVPAKRRVSFGARPHQDSGVQENSYVGGGGSEPRKIESEIKNRRYSGVLSSFHISPAAIAPLDADPSLPPYDPHTNYLSPRPRFLHYRPNPRIEQYQNQEGDLMDAGDGKRLEDSFSSESSEETPGQTEEEQQSTPGDDECSSPEVEAMKEETGESPVPESESNPKSTGKGRSFWHYKFASLLLVVGIACIFGSFLGCPILSSSMPKTPVIPAIDDVHVRDYLAVAALDLKELARKFSQWSFDSFARYTALTSLPREEFGPIFMPNLTAANIEQREDIDYSYIGTIVSNEHIGQGSAMEQPFEGEMQEESMEEHEVDIDHTYSATTLSDERIGQISEMEQPFERSVQQESMEEHEVDVSGDELKDDAVSGDGKSGMEETQAPEENDVTVEPESSLVEFESEKKIAEADDAKEMEEEAIVDGIESEKNIELELRKMQDIGAHDLVTQHDEVAGGQGDSGSSSSSASQTHEDSLVEFESEKKIAEADDAKEMEEEAIVDGIESEKNIELELRKMQDIGAHDLVTQHDEVAGGQGDSGSSSSSASQTHEDTPSASGDERISNTVQSQDLSMYGSDGKHAMKLAAGLSTAVLLVACFTFLLMKQRQTPPVDNPQIAPAKKVITKSVSGSSESHGHARGSPFQNTPVMDMLMMDSGPSEFSSSLQHSTSVGRRRATRKGEEEESESNERRLRRDSTVSSSSVSYGSFTTYEKLSSKKT</sequence>
<feature type="region of interest" description="Disordered" evidence="1">
    <location>
        <begin position="278"/>
        <end position="346"/>
    </location>
</feature>
<feature type="compositionally biased region" description="Acidic residues" evidence="1">
    <location>
        <begin position="304"/>
        <end position="318"/>
    </location>
</feature>
<reference evidence="3" key="1">
    <citation type="submission" date="2022-05" db="EMBL/GenBank/DDBJ databases">
        <title>The Musa troglodytarum L. genome provides insights into the mechanism of non-climacteric behaviour and enrichment of carotenoids.</title>
        <authorList>
            <person name="Wang J."/>
        </authorList>
    </citation>
    <scope>NUCLEOTIDE SEQUENCE</scope>
    <source>
        <tissue evidence="3">Leaf</tissue>
    </source>
</reference>
<feature type="compositionally biased region" description="Basic and acidic residues" evidence="1">
    <location>
        <begin position="720"/>
        <end position="733"/>
    </location>
</feature>
<feature type="compositionally biased region" description="Low complexity" evidence="1">
    <location>
        <begin position="710"/>
        <end position="719"/>
    </location>
</feature>
<accession>A0A9E7HTA0</accession>
<name>A0A9E7HTA0_9LILI</name>
<keyword evidence="4" id="KW-1185">Reference proteome</keyword>
<feature type="compositionally biased region" description="Low complexity" evidence="1">
    <location>
        <begin position="867"/>
        <end position="881"/>
    </location>
</feature>
<feature type="region of interest" description="Disordered" evidence="1">
    <location>
        <begin position="516"/>
        <end position="588"/>
    </location>
</feature>
<proteinExistence type="predicted"/>
<organism evidence="3 4">
    <name type="scientific">Musa troglodytarum</name>
    <name type="common">fe'i banana</name>
    <dbReference type="NCBI Taxonomy" id="320322"/>
    <lineage>
        <taxon>Eukaryota</taxon>
        <taxon>Viridiplantae</taxon>
        <taxon>Streptophyta</taxon>
        <taxon>Embryophyta</taxon>
        <taxon>Tracheophyta</taxon>
        <taxon>Spermatophyta</taxon>
        <taxon>Magnoliopsida</taxon>
        <taxon>Liliopsida</taxon>
        <taxon>Zingiberales</taxon>
        <taxon>Musaceae</taxon>
        <taxon>Musa</taxon>
    </lineage>
</organism>
<dbReference type="Proteomes" id="UP001055439">
    <property type="component" value="Chromosome 8"/>
</dbReference>
<feature type="region of interest" description="Disordered" evidence="1">
    <location>
        <begin position="171"/>
        <end position="211"/>
    </location>
</feature>
<evidence type="ECO:0000313" key="3">
    <source>
        <dbReference type="EMBL" id="URE35637.1"/>
    </source>
</evidence>
<feature type="region of interest" description="Disordered" evidence="1">
    <location>
        <begin position="86"/>
        <end position="117"/>
    </location>
</feature>
<gene>
    <name evidence="3" type="ORF">MUK42_03148</name>
</gene>
<feature type="compositionally biased region" description="Basic and acidic residues" evidence="1">
    <location>
        <begin position="91"/>
        <end position="100"/>
    </location>
</feature>
<dbReference type="PANTHER" id="PTHR34775">
    <property type="entry name" value="TRANSMEMBRANE PROTEIN"/>
    <property type="match status" value="1"/>
</dbReference>